<feature type="transmembrane region" description="Helical" evidence="1">
    <location>
        <begin position="34"/>
        <end position="59"/>
    </location>
</feature>
<dbReference type="EMBL" id="AAFI02000024">
    <property type="protein sequence ID" value="EAL68067.1"/>
    <property type="molecule type" value="Genomic_DNA"/>
</dbReference>
<dbReference type="AlphaFoldDB" id="Q54XH3"/>
<protein>
    <submittedName>
        <fullName evidence="2">Uncharacterized protein</fullName>
    </submittedName>
</protein>
<keyword evidence="3" id="KW-1185">Reference proteome</keyword>
<comment type="caution">
    <text evidence="2">The sequence shown here is derived from an EMBL/GenBank/DDBJ whole genome shotgun (WGS) entry which is preliminary data.</text>
</comment>
<accession>Q54XH3</accession>
<dbReference type="Proteomes" id="UP000002195">
    <property type="component" value="Unassembled WGS sequence"/>
</dbReference>
<keyword evidence="1" id="KW-1133">Transmembrane helix</keyword>
<dbReference type="KEGG" id="ddi:DDB_G0278931"/>
<keyword evidence="1" id="KW-0472">Membrane</keyword>
<evidence type="ECO:0000313" key="3">
    <source>
        <dbReference type="Proteomes" id="UP000002195"/>
    </source>
</evidence>
<dbReference type="HOGENOM" id="CLU_2927416_0_0_1"/>
<reference evidence="2 3" key="1">
    <citation type="journal article" date="2005" name="Nature">
        <title>The genome of the social amoeba Dictyostelium discoideum.</title>
        <authorList>
            <consortium name="The Dictyostelium discoideum Sequencing Consortium"/>
            <person name="Eichinger L."/>
            <person name="Pachebat J.A."/>
            <person name="Glockner G."/>
            <person name="Rajandream M.A."/>
            <person name="Sucgang R."/>
            <person name="Berriman M."/>
            <person name="Song J."/>
            <person name="Olsen R."/>
            <person name="Szafranski K."/>
            <person name="Xu Q."/>
            <person name="Tunggal B."/>
            <person name="Kummerfeld S."/>
            <person name="Madera M."/>
            <person name="Konfortov B.A."/>
            <person name="Rivero F."/>
            <person name="Bankier A.T."/>
            <person name="Lehmann R."/>
            <person name="Hamlin N."/>
            <person name="Davies R."/>
            <person name="Gaudet P."/>
            <person name="Fey P."/>
            <person name="Pilcher K."/>
            <person name="Chen G."/>
            <person name="Saunders D."/>
            <person name="Sodergren E."/>
            <person name="Davis P."/>
            <person name="Kerhornou A."/>
            <person name="Nie X."/>
            <person name="Hall N."/>
            <person name="Anjard C."/>
            <person name="Hemphill L."/>
            <person name="Bason N."/>
            <person name="Farbrother P."/>
            <person name="Desany B."/>
            <person name="Just E."/>
            <person name="Morio T."/>
            <person name="Rost R."/>
            <person name="Churcher C."/>
            <person name="Cooper J."/>
            <person name="Haydock S."/>
            <person name="van Driessche N."/>
            <person name="Cronin A."/>
            <person name="Goodhead I."/>
            <person name="Muzny D."/>
            <person name="Mourier T."/>
            <person name="Pain A."/>
            <person name="Lu M."/>
            <person name="Harper D."/>
            <person name="Lindsay R."/>
            <person name="Hauser H."/>
            <person name="James K."/>
            <person name="Quiles M."/>
            <person name="Madan Babu M."/>
            <person name="Saito T."/>
            <person name="Buchrieser C."/>
            <person name="Wardroper A."/>
            <person name="Felder M."/>
            <person name="Thangavelu M."/>
            <person name="Johnson D."/>
            <person name="Knights A."/>
            <person name="Loulseged H."/>
            <person name="Mungall K."/>
            <person name="Oliver K."/>
            <person name="Price C."/>
            <person name="Quail M.A."/>
            <person name="Urushihara H."/>
            <person name="Hernandez J."/>
            <person name="Rabbinowitsch E."/>
            <person name="Steffen D."/>
            <person name="Sanders M."/>
            <person name="Ma J."/>
            <person name="Kohara Y."/>
            <person name="Sharp S."/>
            <person name="Simmonds M."/>
            <person name="Spiegler S."/>
            <person name="Tivey A."/>
            <person name="Sugano S."/>
            <person name="White B."/>
            <person name="Walker D."/>
            <person name="Woodward J."/>
            <person name="Winckler T."/>
            <person name="Tanaka Y."/>
            <person name="Shaulsky G."/>
            <person name="Schleicher M."/>
            <person name="Weinstock G."/>
            <person name="Rosenthal A."/>
            <person name="Cox E.C."/>
            <person name="Chisholm R.L."/>
            <person name="Gibbs R."/>
            <person name="Loomis W.F."/>
            <person name="Platzer M."/>
            <person name="Kay R.R."/>
            <person name="Williams J."/>
            <person name="Dear P.H."/>
            <person name="Noegel A.A."/>
            <person name="Barrell B."/>
            <person name="Kuspa A."/>
        </authorList>
    </citation>
    <scope>NUCLEOTIDE SEQUENCE [LARGE SCALE GENOMIC DNA]</scope>
    <source>
        <strain evidence="2 3">AX4</strain>
    </source>
</reference>
<dbReference type="SMR" id="Q54XH3"/>
<dbReference type="GeneID" id="8621790"/>
<proteinExistence type="predicted"/>
<sequence length="61" mass="7176">MIKKKKKITNSNNNNKSKFYIKKLKKKVCQKNRVRILVVGNVFNPKDFIILYVISIFAFNG</sequence>
<gene>
    <name evidence="2" type="ORF">DDB_G0278931</name>
</gene>
<organism evidence="2 3">
    <name type="scientific">Dictyostelium discoideum</name>
    <name type="common">Social amoeba</name>
    <dbReference type="NCBI Taxonomy" id="44689"/>
    <lineage>
        <taxon>Eukaryota</taxon>
        <taxon>Amoebozoa</taxon>
        <taxon>Evosea</taxon>
        <taxon>Eumycetozoa</taxon>
        <taxon>Dictyostelia</taxon>
        <taxon>Dictyosteliales</taxon>
        <taxon>Dictyosteliaceae</taxon>
        <taxon>Dictyostelium</taxon>
    </lineage>
</organism>
<name>Q54XH3_DICDI</name>
<dbReference type="PaxDb" id="44689-DDB0206292"/>
<evidence type="ECO:0000313" key="2">
    <source>
        <dbReference type="EMBL" id="EAL68067.1"/>
    </source>
</evidence>
<evidence type="ECO:0000256" key="1">
    <source>
        <dbReference type="SAM" id="Phobius"/>
    </source>
</evidence>
<dbReference type="RefSeq" id="XP_647830.1">
    <property type="nucleotide sequence ID" value="XM_642738.1"/>
</dbReference>
<keyword evidence="1" id="KW-0812">Transmembrane</keyword>
<dbReference type="InParanoid" id="Q54XH3"/>